<feature type="compositionally biased region" description="Polar residues" evidence="7">
    <location>
        <begin position="1112"/>
        <end position="1128"/>
    </location>
</feature>
<feature type="transmembrane region" description="Helical" evidence="8">
    <location>
        <begin position="467"/>
        <end position="487"/>
    </location>
</feature>
<feature type="compositionally biased region" description="Basic and acidic residues" evidence="7">
    <location>
        <begin position="209"/>
        <end position="225"/>
    </location>
</feature>
<evidence type="ECO:0000256" key="6">
    <source>
        <dbReference type="ARBA" id="ARBA00023136"/>
    </source>
</evidence>
<feature type="transmembrane region" description="Helical" evidence="8">
    <location>
        <begin position="969"/>
        <end position="993"/>
    </location>
</feature>
<dbReference type="Pfam" id="PF03547">
    <property type="entry name" value="Mem_trans"/>
    <property type="match status" value="2"/>
</dbReference>
<evidence type="ECO:0000313" key="9">
    <source>
        <dbReference type="EMBL" id="GHP02198.1"/>
    </source>
</evidence>
<feature type="transmembrane region" description="Helical" evidence="8">
    <location>
        <begin position="507"/>
        <end position="524"/>
    </location>
</feature>
<dbReference type="EMBL" id="BNJQ01000003">
    <property type="protein sequence ID" value="GHP02198.1"/>
    <property type="molecule type" value="Genomic_DNA"/>
</dbReference>
<feature type="compositionally biased region" description="Basic and acidic residues" evidence="7">
    <location>
        <begin position="908"/>
        <end position="918"/>
    </location>
</feature>
<comment type="similarity">
    <text evidence="2">Belongs to the auxin efflux carrier (TC 2.A.69.1) family.</text>
</comment>
<proteinExistence type="inferred from homology"/>
<name>A0A830H6F8_9CHLO</name>
<feature type="transmembrane region" description="Helical" evidence="8">
    <location>
        <begin position="1238"/>
        <end position="1259"/>
    </location>
</feature>
<dbReference type="PANTHER" id="PTHR31752:SF18">
    <property type="entry name" value="AUXIN EFFLUX CARRIER COMPONENT 1"/>
    <property type="match status" value="1"/>
</dbReference>
<feature type="transmembrane region" description="Helical" evidence="8">
    <location>
        <begin position="1170"/>
        <end position="1190"/>
    </location>
</feature>
<feature type="compositionally biased region" description="Polar residues" evidence="7">
    <location>
        <begin position="227"/>
        <end position="238"/>
    </location>
</feature>
<comment type="subcellular location">
    <subcellularLocation>
        <location evidence="1">Membrane</location>
        <topology evidence="1">Multi-pass membrane protein</topology>
    </subcellularLocation>
</comment>
<reference evidence="9" key="1">
    <citation type="submission" date="2020-10" db="EMBL/GenBank/DDBJ databases">
        <title>Unveiling of a novel bifunctional photoreceptor, Dualchrome1, isolated from a cosmopolitan green alga.</title>
        <authorList>
            <person name="Suzuki S."/>
            <person name="Kawachi M."/>
        </authorList>
    </citation>
    <scope>NUCLEOTIDE SEQUENCE</scope>
    <source>
        <strain evidence="9">NIES 2893</strain>
    </source>
</reference>
<feature type="transmembrane region" description="Helical" evidence="8">
    <location>
        <begin position="608"/>
        <end position="630"/>
    </location>
</feature>
<feature type="transmembrane region" description="Helical" evidence="8">
    <location>
        <begin position="96"/>
        <end position="116"/>
    </location>
</feature>
<sequence>MSSSNATTTTITATTTAAMNVSAAFPKEATTTQEVNQQPTSPPNLQSLVLDLLTEGILNATTSTTAPLSDAGLTKSFRPGEGDDSMTTTNESTMRISRLNSAIGMVFTLILLGYLARKLKYIPERAEYGIGQFVGKFAMPFAYGSGIAKINLATMNINILLTIVIAKLVLFIATAGFTLVLSAKWTIWGSNFWRLKKEDVEVEERKVVREEERKARAENGEERPSHRSSIASTPRQQQSSSFVLSDNFIHGFAKAGIFGIFVTQANDVAFGVPIIDALYPPPPDGSSAPLSQYCYLSVAISLGVANVLGYILMEVSSAMEAARKRPPTLGNDDDDESPRSAAAALVNGGGGDGDDDVAEGIIIVDVGGNDDGGVVGDHHKTITNGGSTPTAAAAAERAQQHYHKEEDGEGEEEEGDARMPPPPPSSSSPPPPNQVQSTKTKRMAWRSILHARALTHNNTTLRLVGDVTFAVVSNPSFVATVIGFIWAAASGGRGFAVNDYVNKTVTAAANTFNAMALFTIGYIAAGSLGSMNGKSFCTACLLSVTKVVLSPLVWYLTYLAIARVNGGGDDVGDEVGDVYANFLYVLGSFPTSPGVLGFSVLFNVQPNVISLAIVIGTAMSAPALYVYTALLGNLEEFHLMNVIYDTGAVCNILSMCLLTVLFLHALVLGVRVFPVPHAFIPLAITQLGFSVFNFACGFMPVFVADGIPLQDLTNAQLAEGGTLTYETPLGLRWASQQALLAYAALQSFGKTIQHLLLLNNSDGGDGGEWWSQGVLVDVHLTQQSVFAVSWIFERAITCWSLIAVHRLLQFIAAAEKEHGRLQTVEMACLNEEYNDEGDDSDHQKQEKPPPLHQQRRLVSISDKTHVIAANDDNAERSDDGNASSSSSSKEEEKKKKPDGGDDDEEEDVPHRRSFEGMRRRLTSSFRKTTSAARAEERQQQQQHLRRLRSARSLATTWQLSKGMAPPSPLAYLTYVLLGWVLPVALLLIIVFASPPLELLPGMRCWIEYGYVQVVTGLVFNVVFVVLIIVGLFVVYAHRKAVSLLPRVIRVSLRRVQVKKGGGDDDHNDVSRIRPQTLIRRISSMTVMTTTTGHQGDDDDDDVTPPSTPFCHGTTTPLRRTSTPIRSSMSTGRLHQHHHMVSSSSSAVAAAAAKEHLRRAEGSASSHNRQFVSDTVTVLIVAFCQVVALVLRATHFVTLLSYNFVGDDAKVTNATDAASFAVSRLIPLTEFYQAGSMQVMLFAVLFQNLLGFFTAVVCLTRTAVTEPWTRLCVSLVRRWTVATANAPVSRGVGEWWGGSITAIEHDYDDYIADVQSARSGREDNSSSDREEN</sequence>
<evidence type="ECO:0000256" key="3">
    <source>
        <dbReference type="ARBA" id="ARBA00022448"/>
    </source>
</evidence>
<dbReference type="GO" id="GO:0055085">
    <property type="term" value="P:transmembrane transport"/>
    <property type="evidence" value="ECO:0007669"/>
    <property type="project" value="InterPro"/>
</dbReference>
<organism evidence="9 10">
    <name type="scientific">Pycnococcus provasolii</name>
    <dbReference type="NCBI Taxonomy" id="41880"/>
    <lineage>
        <taxon>Eukaryota</taxon>
        <taxon>Viridiplantae</taxon>
        <taxon>Chlorophyta</taxon>
        <taxon>Pseudoscourfieldiophyceae</taxon>
        <taxon>Pseudoscourfieldiales</taxon>
        <taxon>Pycnococcaceae</taxon>
        <taxon>Pycnococcus</taxon>
    </lineage>
</organism>
<evidence type="ECO:0000256" key="1">
    <source>
        <dbReference type="ARBA" id="ARBA00004141"/>
    </source>
</evidence>
<evidence type="ECO:0000256" key="4">
    <source>
        <dbReference type="ARBA" id="ARBA00022692"/>
    </source>
</evidence>
<feature type="compositionally biased region" description="Basic and acidic residues" evidence="7">
    <location>
        <begin position="840"/>
        <end position="849"/>
    </location>
</feature>
<feature type="region of interest" description="Disordered" evidence="7">
    <location>
        <begin position="69"/>
        <end position="90"/>
    </location>
</feature>
<evidence type="ECO:0000256" key="8">
    <source>
        <dbReference type="SAM" id="Phobius"/>
    </source>
</evidence>
<dbReference type="Proteomes" id="UP000660262">
    <property type="component" value="Unassembled WGS sequence"/>
</dbReference>
<evidence type="ECO:0000256" key="5">
    <source>
        <dbReference type="ARBA" id="ARBA00022989"/>
    </source>
</evidence>
<protein>
    <submittedName>
        <fullName evidence="9">Uncharacterized protein</fullName>
    </submittedName>
</protein>
<feature type="compositionally biased region" description="Pro residues" evidence="7">
    <location>
        <begin position="419"/>
        <end position="433"/>
    </location>
</feature>
<evidence type="ECO:0000256" key="2">
    <source>
        <dbReference type="ARBA" id="ARBA00009177"/>
    </source>
</evidence>
<keyword evidence="5 8" id="KW-1133">Transmembrane helix</keyword>
<keyword evidence="6 8" id="KW-0472">Membrane</keyword>
<dbReference type="OrthoDB" id="2133778at2759"/>
<accession>A0A830H6F8</accession>
<feature type="region of interest" description="Disordered" evidence="7">
    <location>
        <begin position="369"/>
        <end position="441"/>
    </location>
</feature>
<keyword evidence="10" id="KW-1185">Reference proteome</keyword>
<evidence type="ECO:0000256" key="7">
    <source>
        <dbReference type="SAM" id="MobiDB-lite"/>
    </source>
</evidence>
<feature type="transmembrane region" description="Helical" evidence="8">
    <location>
        <begin position="642"/>
        <end position="667"/>
    </location>
</feature>
<feature type="region of interest" description="Disordered" evidence="7">
    <location>
        <begin position="1090"/>
        <end position="1128"/>
    </location>
</feature>
<feature type="transmembrane region" description="Helical" evidence="8">
    <location>
        <begin position="159"/>
        <end position="183"/>
    </location>
</feature>
<feature type="region of interest" description="Disordered" evidence="7">
    <location>
        <begin position="209"/>
        <end position="238"/>
    </location>
</feature>
<feature type="transmembrane region" description="Helical" evidence="8">
    <location>
        <begin position="536"/>
        <end position="556"/>
    </location>
</feature>
<feature type="transmembrane region" description="Helical" evidence="8">
    <location>
        <begin position="1013"/>
        <end position="1036"/>
    </location>
</feature>
<comment type="caution">
    <text evidence="9">The sequence shown here is derived from an EMBL/GenBank/DDBJ whole genome shotgun (WGS) entry which is preliminary data.</text>
</comment>
<feature type="compositionally biased region" description="Basic and acidic residues" evidence="7">
    <location>
        <begin position="888"/>
        <end position="899"/>
    </location>
</feature>
<feature type="region of interest" description="Disordered" evidence="7">
    <location>
        <begin position="323"/>
        <end position="357"/>
    </location>
</feature>
<feature type="region of interest" description="Disordered" evidence="7">
    <location>
        <begin position="833"/>
        <end position="945"/>
    </location>
</feature>
<feature type="transmembrane region" description="Helical" evidence="8">
    <location>
        <begin position="290"/>
        <end position="313"/>
    </location>
</feature>
<gene>
    <name evidence="9" type="ORF">PPROV_000095500</name>
</gene>
<dbReference type="PANTHER" id="PTHR31752">
    <property type="entry name" value="AUXIN EFFLUX CARRIER COMPONENT 1B-RELATED"/>
    <property type="match status" value="1"/>
</dbReference>
<dbReference type="InterPro" id="IPR051107">
    <property type="entry name" value="Auxin_Efflux_Carrier"/>
</dbReference>
<evidence type="ECO:0000313" key="10">
    <source>
        <dbReference type="Proteomes" id="UP000660262"/>
    </source>
</evidence>
<keyword evidence="4 8" id="KW-0812">Transmembrane</keyword>
<dbReference type="GO" id="GO:0016020">
    <property type="term" value="C:membrane"/>
    <property type="evidence" value="ECO:0007669"/>
    <property type="project" value="UniProtKB-SubCell"/>
</dbReference>
<keyword evidence="3" id="KW-0813">Transport</keyword>
<dbReference type="InterPro" id="IPR004776">
    <property type="entry name" value="Mem_transp_PIN-like"/>
</dbReference>